<name>X1D179_9ZZZZ</name>
<reference evidence="1" key="1">
    <citation type="journal article" date="2014" name="Front. Microbiol.">
        <title>High frequency of phylogenetically diverse reductive dehalogenase-homologous genes in deep subseafloor sedimentary metagenomes.</title>
        <authorList>
            <person name="Kawai M."/>
            <person name="Futagami T."/>
            <person name="Toyoda A."/>
            <person name="Takaki Y."/>
            <person name="Nishi S."/>
            <person name="Hori S."/>
            <person name="Arai W."/>
            <person name="Tsubouchi T."/>
            <person name="Morono Y."/>
            <person name="Uchiyama I."/>
            <person name="Ito T."/>
            <person name="Fujiyama A."/>
            <person name="Inagaki F."/>
            <person name="Takami H."/>
        </authorList>
    </citation>
    <scope>NUCLEOTIDE SEQUENCE</scope>
    <source>
        <strain evidence="1">Expedition CK06-06</strain>
    </source>
</reference>
<organism evidence="1">
    <name type="scientific">marine sediment metagenome</name>
    <dbReference type="NCBI Taxonomy" id="412755"/>
    <lineage>
        <taxon>unclassified sequences</taxon>
        <taxon>metagenomes</taxon>
        <taxon>ecological metagenomes</taxon>
    </lineage>
</organism>
<accession>X1D179</accession>
<proteinExistence type="predicted"/>
<feature type="non-terminal residue" evidence="1">
    <location>
        <position position="127"/>
    </location>
</feature>
<gene>
    <name evidence="1" type="ORF">S01H4_39761</name>
</gene>
<comment type="caution">
    <text evidence="1">The sequence shown here is derived from an EMBL/GenBank/DDBJ whole genome shotgun (WGS) entry which is preliminary data.</text>
</comment>
<sequence length="127" mass="14679">MQMSYLAMANIASAALQVLTPYMEALRGLLSDIDNYQVKMIMEGGFRPYGFKKPDNLPEEFEFDVQADIEIPGYLIQRATVARMLNPKFRLPERWVTDKLFPEIRDPLRTQAQVRTEDAMMHPKAIL</sequence>
<protein>
    <submittedName>
        <fullName evidence="1">Uncharacterized protein</fullName>
    </submittedName>
</protein>
<dbReference type="AlphaFoldDB" id="X1D179"/>
<evidence type="ECO:0000313" key="1">
    <source>
        <dbReference type="EMBL" id="GAH01980.1"/>
    </source>
</evidence>
<dbReference type="EMBL" id="BART01021580">
    <property type="protein sequence ID" value="GAH01980.1"/>
    <property type="molecule type" value="Genomic_DNA"/>
</dbReference>